<name>A0AAP0GWQ0_9ASTR</name>
<reference evidence="1 2" key="1">
    <citation type="submission" date="2024-04" db="EMBL/GenBank/DDBJ databases">
        <title>The reference genome of an endangered Asteraceae, Deinandra increscens subsp. villosa, native to the Central Coast of California.</title>
        <authorList>
            <person name="Guilliams M."/>
            <person name="Hasenstab-Lehman K."/>
            <person name="Meyer R."/>
            <person name="Mcevoy S."/>
        </authorList>
    </citation>
    <scope>NUCLEOTIDE SEQUENCE [LARGE SCALE GENOMIC DNA]</scope>
    <source>
        <tissue evidence="1">Leaf</tissue>
    </source>
</reference>
<dbReference type="AlphaFoldDB" id="A0AAP0GWQ0"/>
<accession>A0AAP0GWQ0</accession>
<dbReference type="PANTHER" id="PTHR37710">
    <property type="entry name" value="TRANSMEMBRANE PROTEIN"/>
    <property type="match status" value="1"/>
</dbReference>
<dbReference type="PANTHER" id="PTHR37710:SF1">
    <property type="entry name" value="TRANSMEMBRANE PROTEIN"/>
    <property type="match status" value="1"/>
</dbReference>
<dbReference type="Proteomes" id="UP001408789">
    <property type="component" value="Unassembled WGS sequence"/>
</dbReference>
<comment type="caution">
    <text evidence="1">The sequence shown here is derived from an EMBL/GenBank/DDBJ whole genome shotgun (WGS) entry which is preliminary data.</text>
</comment>
<sequence length="268" mass="30634">MGLVSISIRPHFLAFNGFPSQLPGPVPDTTMTPHRRRLLFTFATVIFSMMQKVLQRMHVPTQPTGKTAKVLHGIEHHWLTILSFFDDHVMVIEYLIEAVCPSSTRVFDKIDGMVKGLESLPVKFDDFFDHDVPSFMQRVPFLDRVFKKDEKEIVIDITCHGYRREHENSFECENVKRDVENEKCGHDNVADTSKTDGNLRLKEAIDDINKETENMEDASGEFLYSGRTTSSTDEIYQSGIREDPDPIFDLFEAGWHMSPRALSSTSST</sequence>
<evidence type="ECO:0000313" key="1">
    <source>
        <dbReference type="EMBL" id="KAK9063509.1"/>
    </source>
</evidence>
<organism evidence="1 2">
    <name type="scientific">Deinandra increscens subsp. villosa</name>
    <dbReference type="NCBI Taxonomy" id="3103831"/>
    <lineage>
        <taxon>Eukaryota</taxon>
        <taxon>Viridiplantae</taxon>
        <taxon>Streptophyta</taxon>
        <taxon>Embryophyta</taxon>
        <taxon>Tracheophyta</taxon>
        <taxon>Spermatophyta</taxon>
        <taxon>Magnoliopsida</taxon>
        <taxon>eudicotyledons</taxon>
        <taxon>Gunneridae</taxon>
        <taxon>Pentapetalae</taxon>
        <taxon>asterids</taxon>
        <taxon>campanulids</taxon>
        <taxon>Asterales</taxon>
        <taxon>Asteraceae</taxon>
        <taxon>Asteroideae</taxon>
        <taxon>Heliantheae alliance</taxon>
        <taxon>Madieae</taxon>
        <taxon>Madiinae</taxon>
        <taxon>Deinandra</taxon>
    </lineage>
</organism>
<evidence type="ECO:0000313" key="2">
    <source>
        <dbReference type="Proteomes" id="UP001408789"/>
    </source>
</evidence>
<protein>
    <submittedName>
        <fullName evidence="1">Uncharacterized protein</fullName>
    </submittedName>
</protein>
<gene>
    <name evidence="1" type="ORF">SSX86_017379</name>
</gene>
<dbReference type="EMBL" id="JBCNJP010000018">
    <property type="protein sequence ID" value="KAK9063509.1"/>
    <property type="molecule type" value="Genomic_DNA"/>
</dbReference>
<proteinExistence type="predicted"/>
<keyword evidence="2" id="KW-1185">Reference proteome</keyword>